<dbReference type="GO" id="GO:0004867">
    <property type="term" value="F:serine-type endopeptidase inhibitor activity"/>
    <property type="evidence" value="ECO:0007669"/>
    <property type="project" value="InterPro"/>
</dbReference>
<evidence type="ECO:0000256" key="1">
    <source>
        <dbReference type="ARBA" id="ARBA00004498"/>
    </source>
</evidence>
<protein>
    <recommendedName>
        <fullName evidence="2">Spondin-1</fullName>
    </recommendedName>
    <alternativeName>
        <fullName evidence="11">F-spondin</fullName>
    </alternativeName>
</protein>
<dbReference type="InterPro" id="IPR020901">
    <property type="entry name" value="Prtase_inh_Kunz-CS"/>
</dbReference>
<dbReference type="PROSITE" id="PS51019">
    <property type="entry name" value="REELIN"/>
    <property type="match status" value="1"/>
</dbReference>
<evidence type="ECO:0000256" key="9">
    <source>
        <dbReference type="ARBA" id="ARBA00023157"/>
    </source>
</evidence>
<evidence type="ECO:0000313" key="16">
    <source>
        <dbReference type="Proteomes" id="UP000285301"/>
    </source>
</evidence>
<dbReference type="InterPro" id="IPR044004">
    <property type="entry name" value="TSP1_spondin_dom"/>
</dbReference>
<evidence type="ECO:0000259" key="13">
    <source>
        <dbReference type="PROSITE" id="PS51019"/>
    </source>
</evidence>
<feature type="domain" description="Reelin" evidence="13">
    <location>
        <begin position="1"/>
        <end position="138"/>
    </location>
</feature>
<dbReference type="SMART" id="SM00209">
    <property type="entry name" value="TSP1"/>
    <property type="match status" value="5"/>
</dbReference>
<feature type="domain" description="BPTI/Kunitz inhibitor" evidence="12">
    <location>
        <begin position="558"/>
        <end position="608"/>
    </location>
</feature>
<reference evidence="15 16" key="1">
    <citation type="journal article" date="2018" name="Gigascience">
        <title>Genomes of trombidid mites reveal novel predicted allergens and laterally-transferred genes associated with secondary metabolism.</title>
        <authorList>
            <person name="Dong X."/>
            <person name="Chaisiri K."/>
            <person name="Xia D."/>
            <person name="Armstrong S.D."/>
            <person name="Fang Y."/>
            <person name="Donnelly M.J."/>
            <person name="Kadowaki T."/>
            <person name="McGarry J.W."/>
            <person name="Darby A.C."/>
            <person name="Makepeace B.L."/>
        </authorList>
    </citation>
    <scope>NUCLEOTIDE SEQUENCE [LARGE SCALE GENOMIC DNA]</scope>
    <source>
        <strain evidence="15">UoL-WK</strain>
    </source>
</reference>
<dbReference type="PROSITE" id="PS50279">
    <property type="entry name" value="BPTI_KUNITZ_2"/>
    <property type="match status" value="1"/>
</dbReference>
<keyword evidence="5" id="KW-0479">Metal-binding</keyword>
<comment type="caution">
    <text evidence="15">The sequence shown here is derived from an EMBL/GenBank/DDBJ whole genome shotgun (WGS) entry which is preliminary data.</text>
</comment>
<dbReference type="InterPro" id="IPR036880">
    <property type="entry name" value="Kunitz_BPTI_sf"/>
</dbReference>
<evidence type="ECO:0000256" key="11">
    <source>
        <dbReference type="ARBA" id="ARBA00030964"/>
    </source>
</evidence>
<evidence type="ECO:0000256" key="7">
    <source>
        <dbReference type="ARBA" id="ARBA00022737"/>
    </source>
</evidence>
<organism evidence="15 16">
    <name type="scientific">Dinothrombium tinctorium</name>
    <dbReference type="NCBI Taxonomy" id="1965070"/>
    <lineage>
        <taxon>Eukaryota</taxon>
        <taxon>Metazoa</taxon>
        <taxon>Ecdysozoa</taxon>
        <taxon>Arthropoda</taxon>
        <taxon>Chelicerata</taxon>
        <taxon>Arachnida</taxon>
        <taxon>Acari</taxon>
        <taxon>Acariformes</taxon>
        <taxon>Trombidiformes</taxon>
        <taxon>Prostigmata</taxon>
        <taxon>Anystina</taxon>
        <taxon>Parasitengona</taxon>
        <taxon>Trombidioidea</taxon>
        <taxon>Trombidiidae</taxon>
        <taxon>Dinothrombium</taxon>
    </lineage>
</organism>
<name>A0A3S3PXQ6_9ACAR</name>
<dbReference type="SUPFAM" id="SSF82895">
    <property type="entry name" value="TSP-1 type 1 repeat"/>
    <property type="match status" value="5"/>
</dbReference>
<dbReference type="CDD" id="cd00109">
    <property type="entry name" value="Kunitz-type"/>
    <property type="match status" value="1"/>
</dbReference>
<dbReference type="PANTHER" id="PTHR11311:SF16">
    <property type="entry name" value="SPONDIN-1"/>
    <property type="match status" value="1"/>
</dbReference>
<dbReference type="Pfam" id="PF06468">
    <property type="entry name" value="Spond_N"/>
    <property type="match status" value="1"/>
</dbReference>
<keyword evidence="6" id="KW-0732">Signal</keyword>
<dbReference type="InterPro" id="IPR009465">
    <property type="entry name" value="Spondin_N"/>
</dbReference>
<evidence type="ECO:0000256" key="2">
    <source>
        <dbReference type="ARBA" id="ARBA00019594"/>
    </source>
</evidence>
<dbReference type="InterPro" id="IPR036383">
    <property type="entry name" value="TSP1_rpt_sf"/>
</dbReference>
<dbReference type="STRING" id="1965070.A0A3S3PXQ6"/>
<accession>A0A3S3PXQ6</accession>
<dbReference type="Pfam" id="PF00014">
    <property type="entry name" value="Kunitz_BPTI"/>
    <property type="match status" value="1"/>
</dbReference>
<dbReference type="PROSITE" id="PS50092">
    <property type="entry name" value="TSP1"/>
    <property type="match status" value="5"/>
</dbReference>
<dbReference type="InterPro" id="IPR000884">
    <property type="entry name" value="TSP1_rpt"/>
</dbReference>
<dbReference type="Proteomes" id="UP000285301">
    <property type="component" value="Unassembled WGS sequence"/>
</dbReference>
<keyword evidence="16" id="KW-1185">Reference proteome</keyword>
<dbReference type="Pfam" id="PF00090">
    <property type="entry name" value="TSP_1"/>
    <property type="match status" value="3"/>
</dbReference>
<evidence type="ECO:0000256" key="6">
    <source>
        <dbReference type="ARBA" id="ARBA00022729"/>
    </source>
</evidence>
<sequence>IDAYGDYFEKYVTLQGHQTPQAIKKFTSFMLVVEPKDWSPEPLPGTTGTPTPPEVGTFQLYGDALTKLSEDCQNAVVQTSTIYKSEISVMWLAPPTGSGCVVFKATVVENKDTWYMDEQGLTKVLCEEEVESLDEQPEVLDECCACEEAKYEVIFEGLWSKHTHPKDFPTNYWLTHFSDIIGASHSSDFRMWEYGGYASEGFRQVAEMGVTKKLEAELKSESNKIRTIIKARGLWHPNLNGKTFAVFRVDRKHHLMSLVSMLGPSPDWIVGVSSLELCLKNCSWVAEKQMNLYLWDAGTDSGITYLSPNQPTIPQERIKRITSSYPNNPESPFYDHTGAKMKPFAKLTVTRQRMYEKQCDGTDELRPTPDSLPDECQVTEWTDFKPCSVTCGTGVRIRTRNYVHEQKARMSDCRVPLVDTQVCEANCVGNVSCATTTWSEWSECDATCGKGYRTRTRKFMNRMARKVCTQVELIEKEMCVGAVPECPEDPIDPKCSVTPWSDWSPCTVTCGKGMKIRTRLYMSPNSANMCNVELIQKAPCVAEKLDCTIDLSDAKEICMLKKEVGPCRGYFPRWYYDSQKGMCVQFIFGGCRGNKNNFERYTDCNKMCEVILKGKKQQRMLSPESQFIRTPLPPSTIAYTYAVKDATVHLEKGLVCGIVPQLQKDCGKTPISALTSLASLPGSGSKIMPNKTPNMNSYAPLTQKFVDNQPVVDCVVTEWSEWSPCSKTCGPNGRKTRRRQIKLSPQNGGKPCPSKLVQRRKCKNNPPCPVDCILGPWMEWGPCSTTCDETHGKRIQIRERKVIQPAAHGGAPCGLAVMRRYCESSAPCP</sequence>
<dbReference type="PROSITE" id="PS00280">
    <property type="entry name" value="BPTI_KUNITZ_1"/>
    <property type="match status" value="1"/>
</dbReference>
<dbReference type="AlphaFoldDB" id="A0A3S3PXQ6"/>
<dbReference type="GO" id="GO:0007155">
    <property type="term" value="P:cell adhesion"/>
    <property type="evidence" value="ECO:0007669"/>
    <property type="project" value="UniProtKB-KW"/>
</dbReference>
<dbReference type="InterPro" id="IPR038678">
    <property type="entry name" value="Spondin_N_sf"/>
</dbReference>
<dbReference type="SMART" id="SM00131">
    <property type="entry name" value="KU"/>
    <property type="match status" value="1"/>
</dbReference>
<dbReference type="Gene3D" id="2.60.40.2130">
    <property type="entry name" value="F-spondin domain"/>
    <property type="match status" value="1"/>
</dbReference>
<dbReference type="InterPro" id="IPR051418">
    <property type="entry name" value="Spondin/Thrombospondin_T1"/>
</dbReference>
<dbReference type="InterPro" id="IPR042307">
    <property type="entry name" value="Reeler_sf"/>
</dbReference>
<dbReference type="PRINTS" id="PR00759">
    <property type="entry name" value="BASICPTASE"/>
</dbReference>
<feature type="domain" description="Spondin" evidence="14">
    <location>
        <begin position="139"/>
        <end position="329"/>
    </location>
</feature>
<dbReference type="CDD" id="cd08544">
    <property type="entry name" value="Reeler"/>
    <property type="match status" value="1"/>
</dbReference>
<comment type="subcellular location">
    <subcellularLocation>
        <location evidence="1">Secreted</location>
        <location evidence="1">Extracellular space</location>
        <location evidence="1">Extracellular matrix</location>
    </subcellularLocation>
</comment>
<keyword evidence="10" id="KW-0325">Glycoprotein</keyword>
<keyword evidence="4" id="KW-0272">Extracellular matrix</keyword>
<dbReference type="InterPro" id="IPR002861">
    <property type="entry name" value="Reeler_dom"/>
</dbReference>
<keyword evidence="7" id="KW-0677">Repeat</keyword>
<dbReference type="Pfam" id="PF19028">
    <property type="entry name" value="TSP1_spondin"/>
    <property type="match status" value="2"/>
</dbReference>
<dbReference type="Gene3D" id="2.20.100.10">
    <property type="entry name" value="Thrombospondin type-1 (TSP1) repeat"/>
    <property type="match status" value="5"/>
</dbReference>
<keyword evidence="9" id="KW-1015">Disulfide bond</keyword>
<evidence type="ECO:0000256" key="4">
    <source>
        <dbReference type="ARBA" id="ARBA00022530"/>
    </source>
</evidence>
<proteinExistence type="predicted"/>
<dbReference type="InterPro" id="IPR002223">
    <property type="entry name" value="Kunitz_BPTI"/>
</dbReference>
<dbReference type="FunFam" id="2.60.40.2130:FF:000002">
    <property type="entry name" value="Putative Spondin-1"/>
    <property type="match status" value="1"/>
</dbReference>
<evidence type="ECO:0000256" key="5">
    <source>
        <dbReference type="ARBA" id="ARBA00022723"/>
    </source>
</evidence>
<evidence type="ECO:0000256" key="8">
    <source>
        <dbReference type="ARBA" id="ARBA00022889"/>
    </source>
</evidence>
<dbReference type="PROSITE" id="PS51020">
    <property type="entry name" value="SPONDIN"/>
    <property type="match status" value="1"/>
</dbReference>
<dbReference type="Gene3D" id="2.60.40.4060">
    <property type="entry name" value="Reeler domain"/>
    <property type="match status" value="1"/>
</dbReference>
<feature type="non-terminal residue" evidence="15">
    <location>
        <position position="1"/>
    </location>
</feature>
<dbReference type="FunFam" id="4.10.410.10:FF:000006">
    <property type="entry name" value="Serine peptidase inhibitor, Kunitz type 1"/>
    <property type="match status" value="1"/>
</dbReference>
<dbReference type="EMBL" id="NCKU01002227">
    <property type="protein sequence ID" value="RWS10095.1"/>
    <property type="molecule type" value="Genomic_DNA"/>
</dbReference>
<evidence type="ECO:0000259" key="12">
    <source>
        <dbReference type="PROSITE" id="PS50279"/>
    </source>
</evidence>
<evidence type="ECO:0000256" key="3">
    <source>
        <dbReference type="ARBA" id="ARBA00022525"/>
    </source>
</evidence>
<dbReference type="NCBIfam" id="NF038123">
    <property type="entry name" value="NF038123_dom"/>
    <property type="match status" value="1"/>
</dbReference>
<evidence type="ECO:0000256" key="10">
    <source>
        <dbReference type="ARBA" id="ARBA00023180"/>
    </source>
</evidence>
<dbReference type="Pfam" id="PF02014">
    <property type="entry name" value="Reeler"/>
    <property type="match status" value="1"/>
</dbReference>
<dbReference type="PANTHER" id="PTHR11311">
    <property type="entry name" value="SPONDIN"/>
    <property type="match status" value="1"/>
</dbReference>
<dbReference type="Gene3D" id="4.10.410.10">
    <property type="entry name" value="Pancreatic trypsin inhibitor Kunitz domain"/>
    <property type="match status" value="1"/>
</dbReference>
<dbReference type="GO" id="GO:0031012">
    <property type="term" value="C:extracellular matrix"/>
    <property type="evidence" value="ECO:0007669"/>
    <property type="project" value="TreeGrafter"/>
</dbReference>
<dbReference type="SUPFAM" id="SSF57362">
    <property type="entry name" value="BPTI-like"/>
    <property type="match status" value="1"/>
</dbReference>
<dbReference type="FunFam" id="2.20.100.10:FF:000026">
    <property type="entry name" value="Spondin 1"/>
    <property type="match status" value="1"/>
</dbReference>
<dbReference type="GO" id="GO:0046872">
    <property type="term" value="F:metal ion binding"/>
    <property type="evidence" value="ECO:0007669"/>
    <property type="project" value="UniProtKB-KW"/>
</dbReference>
<keyword evidence="3" id="KW-0964">Secreted</keyword>
<keyword evidence="8" id="KW-0130">Cell adhesion</keyword>
<dbReference type="OrthoDB" id="347314at2759"/>
<evidence type="ECO:0000313" key="15">
    <source>
        <dbReference type="EMBL" id="RWS10095.1"/>
    </source>
</evidence>
<gene>
    <name evidence="15" type="ORF">B4U79_12232</name>
</gene>
<evidence type="ECO:0000259" key="14">
    <source>
        <dbReference type="PROSITE" id="PS51020"/>
    </source>
</evidence>